<keyword evidence="1" id="KW-0812">Transmembrane</keyword>
<feature type="domain" description="TcaA second" evidence="2">
    <location>
        <begin position="79"/>
        <end position="178"/>
    </location>
</feature>
<name>A0ABS0T6V8_9STAP</name>
<sequence>MVKCPWCQQNVSRQTTSCPHCGLHVSYAMDSNSEKQTTHVNQPPSGKWPIKKMIPIGIMIFIMILLTILFLLLRNYNSPEAQARILINAVENNDASRVSSILSSKDNTVGPREAQTYIRFIKTEIGMPSFKKKVEQTVRHLEQDASVAAYVKTNRNQNVLRISKNGRRYFVFSNLGFQAPTKQAEVKPNVKSTYELTIDEHPKKIIVEKNQAVSIGNFIPGAYALDTRKTTERGTYQGQLKFNTAESKSNVVKIKEDFQEAYLKVDLKHDEALDDNSLKVVVNEEKLNYQSNSSIGPFPFDRDLKVYAMGRLDDKTFKTNTVTIKKDMLQSTHHIQLSFDSDAIESYQDSQEKKMSTLTDWVKSYFGMLSSVTCPKIFSQPK</sequence>
<feature type="transmembrane region" description="Helical" evidence="1">
    <location>
        <begin position="53"/>
        <end position="73"/>
    </location>
</feature>
<evidence type="ECO:0000259" key="2">
    <source>
        <dbReference type="Pfam" id="PF22813"/>
    </source>
</evidence>
<accession>A0ABS0T6V8</accession>
<keyword evidence="1" id="KW-0472">Membrane</keyword>
<dbReference type="Pfam" id="PF22820">
    <property type="entry name" value="TcaA_3rd_4th"/>
    <property type="match status" value="1"/>
</dbReference>
<evidence type="ECO:0000259" key="3">
    <source>
        <dbReference type="Pfam" id="PF22820"/>
    </source>
</evidence>
<dbReference type="InterPro" id="IPR054530">
    <property type="entry name" value="TcaA_4th"/>
</dbReference>
<keyword evidence="5" id="KW-1185">Reference proteome</keyword>
<dbReference type="InterPro" id="IPR054529">
    <property type="entry name" value="TcaA_2nd"/>
</dbReference>
<feature type="domain" description="TcaA 4th" evidence="3">
    <location>
        <begin position="261"/>
        <end position="327"/>
    </location>
</feature>
<dbReference type="PANTHER" id="PTHR40038">
    <property type="entry name" value="MEMBRANE-ASSOCIATED PROTEIN TCAA"/>
    <property type="match status" value="1"/>
</dbReference>
<reference evidence="4 5" key="1">
    <citation type="submission" date="2020-04" db="EMBL/GenBank/DDBJ databases">
        <title>Staphylococcus species from domestic dog.</title>
        <authorList>
            <person name="Paterson G.K."/>
        </authorList>
    </citation>
    <scope>NUCLEOTIDE SEQUENCE [LARGE SCALE GENOMIC DNA]</scope>
    <source>
        <strain evidence="4 5">H16/1A</strain>
    </source>
</reference>
<evidence type="ECO:0000256" key="1">
    <source>
        <dbReference type="SAM" id="Phobius"/>
    </source>
</evidence>
<evidence type="ECO:0000313" key="4">
    <source>
        <dbReference type="EMBL" id="MBI5974300.1"/>
    </source>
</evidence>
<dbReference type="EMBL" id="JABANU010000003">
    <property type="protein sequence ID" value="MBI5974300.1"/>
    <property type="molecule type" value="Genomic_DNA"/>
</dbReference>
<dbReference type="Proteomes" id="UP000751852">
    <property type="component" value="Unassembled WGS sequence"/>
</dbReference>
<keyword evidence="1" id="KW-1133">Transmembrane helix</keyword>
<protein>
    <submittedName>
        <fullName evidence="4">Teicoplanin resistance protein VanZ</fullName>
    </submittedName>
</protein>
<gene>
    <name evidence="4" type="ORF">HHH54_01655</name>
</gene>
<evidence type="ECO:0000313" key="5">
    <source>
        <dbReference type="Proteomes" id="UP000751852"/>
    </source>
</evidence>
<dbReference type="PANTHER" id="PTHR40038:SF1">
    <property type="entry name" value="MEMBRANE-ASSOCIATED PROTEIN TCAA"/>
    <property type="match status" value="1"/>
</dbReference>
<dbReference type="Pfam" id="PF22813">
    <property type="entry name" value="TcaA_2nd"/>
    <property type="match status" value="1"/>
</dbReference>
<proteinExistence type="predicted"/>
<dbReference type="RefSeq" id="WP_198617093.1">
    <property type="nucleotide sequence ID" value="NZ_JABANU010000003.1"/>
</dbReference>
<organism evidence="4 5">
    <name type="scientific">Staphylococcus canis</name>
    <dbReference type="NCBI Taxonomy" id="2724942"/>
    <lineage>
        <taxon>Bacteria</taxon>
        <taxon>Bacillati</taxon>
        <taxon>Bacillota</taxon>
        <taxon>Bacilli</taxon>
        <taxon>Bacillales</taxon>
        <taxon>Staphylococcaceae</taxon>
        <taxon>Staphylococcus</taxon>
    </lineage>
</organism>
<comment type="caution">
    <text evidence="4">The sequence shown here is derived from an EMBL/GenBank/DDBJ whole genome shotgun (WGS) entry which is preliminary data.</text>
</comment>